<dbReference type="Pfam" id="PF20079">
    <property type="entry name" value="DUF6474"/>
    <property type="match status" value="1"/>
</dbReference>
<comment type="caution">
    <text evidence="1">The sequence shown here is derived from an EMBL/GenBank/DDBJ whole genome shotgun (WGS) entry which is preliminary data.</text>
</comment>
<dbReference type="RefSeq" id="WP_137814226.1">
    <property type="nucleotide sequence ID" value="NZ_BJFL01000012.1"/>
</dbReference>
<dbReference type="EMBL" id="BJFL01000012">
    <property type="protein sequence ID" value="GDY31134.1"/>
    <property type="molecule type" value="Genomic_DNA"/>
</dbReference>
<reference evidence="2" key="1">
    <citation type="submission" date="2019-04" db="EMBL/GenBank/DDBJ databases">
        <title>Draft genome sequence of Pseudonocardiaceae bacterium SL3-2-4.</title>
        <authorList>
            <person name="Ningsih F."/>
            <person name="Yokota A."/>
            <person name="Sakai Y."/>
            <person name="Nanatani K."/>
            <person name="Yabe S."/>
            <person name="Oetari A."/>
            <person name="Sjamsuridzal W."/>
        </authorList>
    </citation>
    <scope>NUCLEOTIDE SEQUENCE [LARGE SCALE GENOMIC DNA]</scope>
    <source>
        <strain evidence="2">SL3-2-4</strain>
    </source>
</reference>
<dbReference type="InterPro" id="IPR045522">
    <property type="entry name" value="DUF6474"/>
</dbReference>
<protein>
    <submittedName>
        <fullName evidence="1">Uncharacterized protein</fullName>
    </submittedName>
</protein>
<accession>A0A4D4J6M3</accession>
<keyword evidence="2" id="KW-1185">Reference proteome</keyword>
<proteinExistence type="predicted"/>
<dbReference type="Proteomes" id="UP000298860">
    <property type="component" value="Unassembled WGS sequence"/>
</dbReference>
<gene>
    <name evidence="1" type="ORF">GTS_27670</name>
</gene>
<dbReference type="AlphaFoldDB" id="A0A4D4J6M3"/>
<name>A0A4D4J6M3_9PSEU</name>
<sequence length="152" mass="16401">MARGKDRSTPDEGKLTPRRAKRLIKLAKVVGPTVVPLVAPYALRAAGAFREGVDRLRARRLGVPPTELARYTGHGARLHARIASAARALAELSERQPEAAEFAGASHATLAKLTAAVRAAEHMPSARRRAAHRAVATELNRIEGELLRRIGI</sequence>
<evidence type="ECO:0000313" key="1">
    <source>
        <dbReference type="EMBL" id="GDY31134.1"/>
    </source>
</evidence>
<evidence type="ECO:0000313" key="2">
    <source>
        <dbReference type="Proteomes" id="UP000298860"/>
    </source>
</evidence>
<organism evidence="1 2">
    <name type="scientific">Gandjariella thermophila</name>
    <dbReference type="NCBI Taxonomy" id="1931992"/>
    <lineage>
        <taxon>Bacteria</taxon>
        <taxon>Bacillati</taxon>
        <taxon>Actinomycetota</taxon>
        <taxon>Actinomycetes</taxon>
        <taxon>Pseudonocardiales</taxon>
        <taxon>Pseudonocardiaceae</taxon>
        <taxon>Gandjariella</taxon>
    </lineage>
</organism>
<dbReference type="OrthoDB" id="4374070at2"/>